<dbReference type="PIRSF" id="PIRSF003783">
    <property type="entry name" value="VAC_C1L"/>
    <property type="match status" value="1"/>
</dbReference>
<reference evidence="1" key="1">
    <citation type="journal article" date="2008" name="Mol. Biol.">
        <title>Comparative Analysis of Variable Regions in the Variola Virus Genome.</title>
        <authorList>
            <person name="Babkin I.V."/>
            <person name="Nepomnyashchikh T.S."/>
            <person name="Maksiutov R.A."/>
            <person name="Gutorov V.V."/>
            <person name="Babkina I.N."/>
            <person name="Shchelkunov S.N."/>
        </authorList>
    </citation>
    <scope>NUCLEOTIDE SEQUENCE</scope>
    <source>
        <strain evidence="1">M-Sur-60</strain>
    </source>
</reference>
<organism evidence="1">
    <name type="scientific">Variola virus</name>
    <dbReference type="NCBI Taxonomy" id="10255"/>
    <lineage>
        <taxon>Viruses</taxon>
        <taxon>Varidnaviria</taxon>
        <taxon>Bamfordvirae</taxon>
        <taxon>Nucleocytoviricota</taxon>
        <taxon>Pokkesviricetes</taxon>
        <taxon>Chitovirales</taxon>
        <taxon>Poxviridae</taxon>
        <taxon>Chordopoxvirinae</taxon>
        <taxon>Orthopoxvirus</taxon>
        <taxon>Orthopoxvirus variola</taxon>
    </lineage>
</organism>
<evidence type="ECO:0000313" key="1">
    <source>
        <dbReference type="EMBL" id="ABU91692.1"/>
    </source>
</evidence>
<dbReference type="Pfam" id="PF06227">
    <property type="entry name" value="Poxv_Bcl-2-like"/>
    <property type="match status" value="1"/>
</dbReference>
<proteinExistence type="predicted"/>
<gene>
    <name evidence="1" type="ORF">M-Sur-60_L4</name>
</gene>
<protein>
    <recommendedName>
        <fullName evidence="2">CPXV036 protein</fullName>
    </recommendedName>
</protein>
<evidence type="ECO:0008006" key="2">
    <source>
        <dbReference type="Google" id="ProtNLM"/>
    </source>
</evidence>
<organismHost>
    <name type="scientific">Homo sapiens</name>
    <name type="common">Human</name>
    <dbReference type="NCBI Taxonomy" id="9606"/>
</organismHost>
<name>B5KHX0_VARV</name>
<sequence length="233" mass="27589">MVKNNKIKKNKISNSCCQYMIMSTDPNNILMRYLKNLTDDKFKCIIHQSSDFLYLSDRDYTSITKETLVSEIVEEYPDDCNKILAIIFLVLDKDIDVDIDIETKLKPKPAVRYAILDKMTKDIKLTDLVRHYFRYIEQDIPLGPLFKKIDSYRIRAINKYSKELGLATEYFNKYGHLMFYTLPIPYNRFFCRNSIGFLAVLSPTIGHVKAFYKFIEYVSIDDRRKFKKELMSK</sequence>
<accession>B5KHX0</accession>
<dbReference type="InterPro" id="IPR022819">
    <property type="entry name" value="Poxvirus_Bcl-2-like"/>
</dbReference>
<dbReference type="EMBL" id="EF611201">
    <property type="protein sequence ID" value="ABU91692.1"/>
    <property type="molecule type" value="Genomic_DNA"/>
</dbReference>
<dbReference type="InterPro" id="IPR008724">
    <property type="entry name" value="Orthopox_C1"/>
</dbReference>